<feature type="domain" description="PpiC" evidence="13">
    <location>
        <begin position="343"/>
        <end position="447"/>
    </location>
</feature>
<keyword evidence="3" id="KW-0997">Cell inner membrane</keyword>
<evidence type="ECO:0000256" key="1">
    <source>
        <dbReference type="ARBA" id="ARBA00004382"/>
    </source>
</evidence>
<dbReference type="PROSITE" id="PS50198">
    <property type="entry name" value="PPIC_PPIASE_2"/>
    <property type="match status" value="1"/>
</dbReference>
<dbReference type="Gene3D" id="1.10.4030.10">
    <property type="entry name" value="Porin chaperone SurA, peptide-binding domain"/>
    <property type="match status" value="1"/>
</dbReference>
<dbReference type="InterPro" id="IPR052029">
    <property type="entry name" value="PpiD_chaperone"/>
</dbReference>
<dbReference type="InterPro" id="IPR000297">
    <property type="entry name" value="PPIase_PpiC"/>
</dbReference>
<keyword evidence="7" id="KW-0143">Chaperone</keyword>
<keyword evidence="15" id="KW-1185">Reference proteome</keyword>
<dbReference type="InterPro" id="IPR046357">
    <property type="entry name" value="PPIase_dom_sf"/>
</dbReference>
<organism evidence="14 15">
    <name type="scientific">Polluticaenibacter yanchengensis</name>
    <dbReference type="NCBI Taxonomy" id="3014562"/>
    <lineage>
        <taxon>Bacteria</taxon>
        <taxon>Pseudomonadati</taxon>
        <taxon>Bacteroidota</taxon>
        <taxon>Chitinophagia</taxon>
        <taxon>Chitinophagales</taxon>
        <taxon>Chitinophagaceae</taxon>
        <taxon>Polluticaenibacter</taxon>
    </lineage>
</organism>
<keyword evidence="11" id="KW-0413">Isomerase</keyword>
<dbReference type="PANTHER" id="PTHR47529">
    <property type="entry name" value="PEPTIDYL-PROLYL CIS-TRANS ISOMERASE D"/>
    <property type="match status" value="1"/>
</dbReference>
<evidence type="ECO:0000256" key="4">
    <source>
        <dbReference type="ARBA" id="ARBA00022692"/>
    </source>
</evidence>
<evidence type="ECO:0000256" key="7">
    <source>
        <dbReference type="ARBA" id="ARBA00023186"/>
    </source>
</evidence>
<keyword evidence="11" id="KW-0697">Rotamase</keyword>
<evidence type="ECO:0000256" key="9">
    <source>
        <dbReference type="ARBA" id="ARBA00040743"/>
    </source>
</evidence>
<comment type="caution">
    <text evidence="14">The sequence shown here is derived from an EMBL/GenBank/DDBJ whole genome shotgun (WGS) entry which is preliminary data.</text>
</comment>
<dbReference type="SUPFAM" id="SSF109998">
    <property type="entry name" value="Triger factor/SurA peptide-binding domain-like"/>
    <property type="match status" value="1"/>
</dbReference>
<protein>
    <recommendedName>
        <fullName evidence="9">Periplasmic chaperone PpiD</fullName>
    </recommendedName>
    <alternativeName>
        <fullName evidence="10">Periplasmic folding chaperone</fullName>
    </alternativeName>
</protein>
<name>A0ABT4UQ04_9BACT</name>
<evidence type="ECO:0000259" key="13">
    <source>
        <dbReference type="PROSITE" id="PS50198"/>
    </source>
</evidence>
<evidence type="ECO:0000256" key="11">
    <source>
        <dbReference type="PROSITE-ProRule" id="PRU00278"/>
    </source>
</evidence>
<dbReference type="InterPro" id="IPR027304">
    <property type="entry name" value="Trigger_fact/SurA_dom_sf"/>
</dbReference>
<proteinExistence type="inferred from homology"/>
<dbReference type="Gene3D" id="3.10.50.40">
    <property type="match status" value="1"/>
</dbReference>
<keyword evidence="2" id="KW-1003">Cell membrane</keyword>
<feature type="transmembrane region" description="Helical" evidence="12">
    <location>
        <begin position="12"/>
        <end position="29"/>
    </location>
</feature>
<dbReference type="Pfam" id="PF13623">
    <property type="entry name" value="SurA_N_2"/>
    <property type="match status" value="1"/>
</dbReference>
<dbReference type="PANTHER" id="PTHR47529:SF1">
    <property type="entry name" value="PERIPLASMIC CHAPERONE PPID"/>
    <property type="match status" value="1"/>
</dbReference>
<dbReference type="EMBL" id="JAQGEF010000040">
    <property type="protein sequence ID" value="MDA3616709.1"/>
    <property type="molecule type" value="Genomic_DNA"/>
</dbReference>
<comment type="subcellular location">
    <subcellularLocation>
        <location evidence="1">Cell inner membrane</location>
        <topology evidence="1">Single-pass type II membrane protein</topology>
        <orientation evidence="1">Periplasmic side</orientation>
    </subcellularLocation>
</comment>
<dbReference type="Pfam" id="PF13616">
    <property type="entry name" value="Rotamase_3"/>
    <property type="match status" value="1"/>
</dbReference>
<dbReference type="SUPFAM" id="SSF54534">
    <property type="entry name" value="FKBP-like"/>
    <property type="match status" value="1"/>
</dbReference>
<evidence type="ECO:0000313" key="14">
    <source>
        <dbReference type="EMBL" id="MDA3616709.1"/>
    </source>
</evidence>
<evidence type="ECO:0000256" key="6">
    <source>
        <dbReference type="ARBA" id="ARBA00023136"/>
    </source>
</evidence>
<evidence type="ECO:0000256" key="12">
    <source>
        <dbReference type="SAM" id="Phobius"/>
    </source>
</evidence>
<comment type="similarity">
    <text evidence="8">Belongs to the PpiD chaperone family.</text>
</comment>
<keyword evidence="4 12" id="KW-0812">Transmembrane</keyword>
<keyword evidence="5 12" id="KW-1133">Transmembrane helix</keyword>
<evidence type="ECO:0000256" key="3">
    <source>
        <dbReference type="ARBA" id="ARBA00022519"/>
    </source>
</evidence>
<reference evidence="14 15" key="1">
    <citation type="submission" date="2022-12" db="EMBL/GenBank/DDBJ databases">
        <title>Chitinophagaceae gen. sp. nov., a new member of the family Chitinophagaceae, isolated from soil in a chemical factory.</title>
        <authorList>
            <person name="Ke Z."/>
        </authorList>
    </citation>
    <scope>NUCLEOTIDE SEQUENCE [LARGE SCALE GENOMIC DNA]</scope>
    <source>
        <strain evidence="14 15">LY-5</strain>
    </source>
</reference>
<evidence type="ECO:0000256" key="2">
    <source>
        <dbReference type="ARBA" id="ARBA00022475"/>
    </source>
</evidence>
<evidence type="ECO:0000313" key="15">
    <source>
        <dbReference type="Proteomes" id="UP001210231"/>
    </source>
</evidence>
<dbReference type="RefSeq" id="WP_407033039.1">
    <property type="nucleotide sequence ID" value="NZ_JAQGEF010000040.1"/>
</dbReference>
<evidence type="ECO:0000256" key="10">
    <source>
        <dbReference type="ARBA" id="ARBA00042775"/>
    </source>
</evidence>
<gene>
    <name evidence="14" type="ORF">O3P16_17995</name>
</gene>
<keyword evidence="6 12" id="KW-0472">Membrane</keyword>
<evidence type="ECO:0000256" key="5">
    <source>
        <dbReference type="ARBA" id="ARBA00022989"/>
    </source>
</evidence>
<accession>A0ABT4UQ04</accession>
<sequence>MSIIEQLREKYAAVGFGFIALSLIAFVLMDAGKGGGGEGVKSTDAVGEVNGTKVSYREFQDQVKMMEQNYTAQGRAVDDAAREGIYNQVWNSIVDKTLIDTELDKAGLTVTDKELTDMLFGDNPPQELRQAFTDPKTGVYDPNALRQRIAQLKKQSGSEREQTEQYFNSLKENKRIEKYFGLVTESYYVPKFLAEKVLADDNTIVSFRYVGLPFTQIADSSVKISDKEILDFANKNADEYKVKDASRNIAYVSYSINPSKEDSANVLNAVNGLKEGLIESTDAALYVMRNASTLPFQDAYYSKTRIQIPQKDSILGAVGRVYGPYLDGNNYVISKVVDVKTLPDSVKVRHILIQTKDRQNQPVKDPVLAKQLADSLLKVVNAPGANWTNLALQFSDDPGSKQSSGVIDFFPQGQMFPEFNDFSFNKPKGTKEVVETQMGYHVVEVLDQKNFEPAYKVAYLAKSIEVSTATLNDAVNKANVFYSKAGDLKKFNEAVVADGLTKLISDNISATSFVVPGIGADRKLVNDIFKADVGDVLAPQEVDGKYIVVAVTGEQKAGLPSADKLRAQIEPLLMNKAKANLLIAKLKDVKTLEEASEKFTSPIYNADSVSLNQPALTTGAFEPKVVAYASNKDAVNKLSPAIAGNSGVYLVFPSSIGTKANASTDVAAVKQRLTDQAVQTLQNQMSYGSPAVIKAIKKTVAIVDKRAKFM</sequence>
<evidence type="ECO:0000256" key="8">
    <source>
        <dbReference type="ARBA" id="ARBA00038408"/>
    </source>
</evidence>
<dbReference type="Proteomes" id="UP001210231">
    <property type="component" value="Unassembled WGS sequence"/>
</dbReference>